<comment type="caution">
    <text evidence="1">The sequence shown here is derived from an EMBL/GenBank/DDBJ whole genome shotgun (WGS) entry which is preliminary data.</text>
</comment>
<reference evidence="1 2" key="2">
    <citation type="submission" date="2018-07" db="EMBL/GenBank/DDBJ databases">
        <title>Diversity of Mesorhizobium strains in Brazil.</title>
        <authorList>
            <person name="Helene L.C.F."/>
            <person name="Dall'Agnol R."/>
            <person name="Delamuta J.R.M."/>
            <person name="Hungria M."/>
        </authorList>
    </citation>
    <scope>NUCLEOTIDE SEQUENCE [LARGE SCALE GENOMIC DNA]</scope>
    <source>
        <strain evidence="1 2">AC99b</strain>
    </source>
</reference>
<accession>A0A330HJM2</accession>
<dbReference type="AlphaFoldDB" id="A0A330HJM2"/>
<dbReference type="EMBL" id="QMBP01000012">
    <property type="protein sequence ID" value="RAZ88463.1"/>
    <property type="molecule type" value="Genomic_DNA"/>
</dbReference>
<evidence type="ECO:0000313" key="2">
    <source>
        <dbReference type="Proteomes" id="UP000251558"/>
    </source>
</evidence>
<keyword evidence="2" id="KW-1185">Reference proteome</keyword>
<gene>
    <name evidence="1" type="ORF">DPM33_23330</name>
</gene>
<dbReference type="Proteomes" id="UP000251558">
    <property type="component" value="Unassembled WGS sequence"/>
</dbReference>
<organism evidence="1 2">
    <name type="scientific">Mesorhizobium hawassense</name>
    <dbReference type="NCBI Taxonomy" id="1209954"/>
    <lineage>
        <taxon>Bacteria</taxon>
        <taxon>Pseudomonadati</taxon>
        <taxon>Pseudomonadota</taxon>
        <taxon>Alphaproteobacteria</taxon>
        <taxon>Hyphomicrobiales</taxon>
        <taxon>Phyllobacteriaceae</taxon>
        <taxon>Mesorhizobium</taxon>
    </lineage>
</organism>
<sequence>MRPDIGAALEWSGAWVWGPSGRIFGLSLPAGAKAFRARRRILSLIISKAMLADDKHVGDKSIRHQIEAGRQALPSLLD</sequence>
<proteinExistence type="predicted"/>
<reference evidence="2" key="1">
    <citation type="submission" date="2018-06" db="EMBL/GenBank/DDBJ databases">
        <authorList>
            <person name="Helene L.C."/>
            <person name="Dall'Agnol R."/>
            <person name="Delamuta J.R."/>
            <person name="Hungria M."/>
        </authorList>
    </citation>
    <scope>NUCLEOTIDE SEQUENCE [LARGE SCALE GENOMIC DNA]</scope>
    <source>
        <strain evidence="2">AC99b</strain>
    </source>
</reference>
<evidence type="ECO:0000313" key="1">
    <source>
        <dbReference type="EMBL" id="RAZ88463.1"/>
    </source>
</evidence>
<name>A0A330HJM2_9HYPH</name>
<protein>
    <submittedName>
        <fullName evidence="1">Uncharacterized protein</fullName>
    </submittedName>
</protein>